<feature type="transmembrane region" description="Helical" evidence="2">
    <location>
        <begin position="212"/>
        <end position="233"/>
    </location>
</feature>
<feature type="compositionally biased region" description="Basic and acidic residues" evidence="1">
    <location>
        <begin position="108"/>
        <end position="120"/>
    </location>
</feature>
<evidence type="ECO:0000313" key="3">
    <source>
        <dbReference type="EMBL" id="PNI17364.1"/>
    </source>
</evidence>
<evidence type="ECO:0000256" key="1">
    <source>
        <dbReference type="SAM" id="MobiDB-lite"/>
    </source>
</evidence>
<dbReference type="Proteomes" id="UP000236370">
    <property type="component" value="Unassembled WGS sequence"/>
</dbReference>
<keyword evidence="2" id="KW-0812">Transmembrane</keyword>
<feature type="region of interest" description="Disordered" evidence="1">
    <location>
        <begin position="104"/>
        <end position="133"/>
    </location>
</feature>
<gene>
    <name evidence="3" type="ORF">CK820_G0050986</name>
</gene>
<protein>
    <submittedName>
        <fullName evidence="3">CDRT15L2 isoform 1</fullName>
    </submittedName>
</protein>
<accession>A0A2J8J3N5</accession>
<comment type="caution">
    <text evidence="3">The sequence shown here is derived from an EMBL/GenBank/DDBJ whole genome shotgun (WGS) entry which is preliminary data.</text>
</comment>
<evidence type="ECO:0000256" key="2">
    <source>
        <dbReference type="SAM" id="Phobius"/>
    </source>
</evidence>
<keyword evidence="2" id="KW-1133">Transmembrane helix</keyword>
<reference evidence="3 4" key="1">
    <citation type="submission" date="2017-12" db="EMBL/GenBank/DDBJ databases">
        <title>High-resolution comparative analysis of great ape genomes.</title>
        <authorList>
            <person name="Pollen A."/>
            <person name="Hastie A."/>
            <person name="Hormozdiari F."/>
            <person name="Dougherty M."/>
            <person name="Liu R."/>
            <person name="Chaisson M."/>
            <person name="Hoppe E."/>
            <person name="Hill C."/>
            <person name="Pang A."/>
            <person name="Hillier L."/>
            <person name="Baker C."/>
            <person name="Armstrong J."/>
            <person name="Shendure J."/>
            <person name="Paten B."/>
            <person name="Wilson R."/>
            <person name="Chao H."/>
            <person name="Schneider V."/>
            <person name="Ventura M."/>
            <person name="Kronenberg Z."/>
            <person name="Murali S."/>
            <person name="Gordon D."/>
            <person name="Cantsilieris S."/>
            <person name="Munson K."/>
            <person name="Nelson B."/>
            <person name="Raja A."/>
            <person name="Underwood J."/>
            <person name="Diekhans M."/>
            <person name="Fiddes I."/>
            <person name="Haussler D."/>
            <person name="Eichler E."/>
        </authorList>
    </citation>
    <scope>NUCLEOTIDE SEQUENCE [LARGE SCALE GENOMIC DNA]</scope>
    <source>
        <strain evidence="3">Yerkes chimp pedigree #C0471</strain>
    </source>
</reference>
<evidence type="ECO:0000313" key="4">
    <source>
        <dbReference type="Proteomes" id="UP000236370"/>
    </source>
</evidence>
<organism evidence="3 4">
    <name type="scientific">Pan troglodytes</name>
    <name type="common">Chimpanzee</name>
    <dbReference type="NCBI Taxonomy" id="9598"/>
    <lineage>
        <taxon>Eukaryota</taxon>
        <taxon>Metazoa</taxon>
        <taxon>Chordata</taxon>
        <taxon>Craniata</taxon>
        <taxon>Vertebrata</taxon>
        <taxon>Euteleostomi</taxon>
        <taxon>Mammalia</taxon>
        <taxon>Eutheria</taxon>
        <taxon>Euarchontoglires</taxon>
        <taxon>Primates</taxon>
        <taxon>Haplorrhini</taxon>
        <taxon>Catarrhini</taxon>
        <taxon>Hominidae</taxon>
        <taxon>Pan</taxon>
    </lineage>
</organism>
<dbReference type="AlphaFoldDB" id="A0A2J8J3N5"/>
<feature type="region of interest" description="Disordered" evidence="1">
    <location>
        <begin position="150"/>
        <end position="186"/>
    </location>
</feature>
<dbReference type="PANTHER" id="PTHR16471">
    <property type="entry name" value="CMT1A DUPLICATED REGION TRANSCRIPT 15 PROTEIN-LIKE PROTEIN"/>
    <property type="match status" value="1"/>
</dbReference>
<dbReference type="PANTHER" id="PTHR16471:SF0">
    <property type="entry name" value="CMT1A DUPLICATED REGION TRANSCRIPT 15 PROTEIN-LIKE PROTEIN"/>
    <property type="match status" value="1"/>
</dbReference>
<name>A0A2J8J3N5_PANTR</name>
<feature type="compositionally biased region" description="Low complexity" evidence="1">
    <location>
        <begin position="165"/>
        <end position="178"/>
    </location>
</feature>
<proteinExistence type="predicted"/>
<keyword evidence="2" id="KW-0472">Membrane</keyword>
<sequence length="281" mass="30357">MFSCCFPTSRGCCFRNGGSESLFRRCRRRLIPHPRRLWPFVRRRTQVPQDSPGQALAGQATPEIPSGLPLHIVLVQEEIREPTEAQTHAPGPYAEIGPLAAPAVKPKPAWEEPPPERALEVEGAPAKDQPSQELPKIMAPTVATGLNAGAENVAGERSGREGVTSTAPASRSHAAPSPGHGGKHGGGDQGIQTGLLYLAGERLLSFTRTTALLLQCLFIVLMLVGYISVQVVLKSIKRRLGRRVPAAPPALRRNLLLQAWMCVCNWASRLFALNVLPRTGS</sequence>
<dbReference type="EMBL" id="NBAG03000527">
    <property type="protein sequence ID" value="PNI17364.1"/>
    <property type="molecule type" value="Genomic_DNA"/>
</dbReference>